<feature type="compositionally biased region" description="Polar residues" evidence="4">
    <location>
        <begin position="51"/>
        <end position="67"/>
    </location>
</feature>
<feature type="compositionally biased region" description="Low complexity" evidence="4">
    <location>
        <begin position="414"/>
        <end position="429"/>
    </location>
</feature>
<name>A0A2V1D0R8_9PLEO</name>
<evidence type="ECO:0000256" key="1">
    <source>
        <dbReference type="ARBA" id="ARBA00022574"/>
    </source>
</evidence>
<keyword evidence="1 3" id="KW-0853">WD repeat</keyword>
<evidence type="ECO:0000256" key="4">
    <source>
        <dbReference type="SAM" id="MobiDB-lite"/>
    </source>
</evidence>
<feature type="compositionally biased region" description="Polar residues" evidence="4">
    <location>
        <begin position="248"/>
        <end position="267"/>
    </location>
</feature>
<feature type="region of interest" description="Disordered" evidence="4">
    <location>
        <begin position="37"/>
        <end position="176"/>
    </location>
</feature>
<dbReference type="STRING" id="97972.A0A2V1D0R8"/>
<dbReference type="InterPro" id="IPR015943">
    <property type="entry name" value="WD40/YVTN_repeat-like_dom_sf"/>
</dbReference>
<accession>A0A2V1D0R8</accession>
<feature type="compositionally biased region" description="Low complexity" evidence="4">
    <location>
        <begin position="39"/>
        <end position="48"/>
    </location>
</feature>
<feature type="compositionally biased region" description="Low complexity" evidence="4">
    <location>
        <begin position="154"/>
        <end position="176"/>
    </location>
</feature>
<feature type="region of interest" description="Disordered" evidence="4">
    <location>
        <begin position="193"/>
        <end position="267"/>
    </location>
</feature>
<dbReference type="PROSITE" id="PS50082">
    <property type="entry name" value="WD_REPEATS_2"/>
    <property type="match status" value="2"/>
</dbReference>
<feature type="compositionally biased region" description="Low complexity" evidence="4">
    <location>
        <begin position="669"/>
        <end position="684"/>
    </location>
</feature>
<dbReference type="InterPro" id="IPR001680">
    <property type="entry name" value="WD40_rpt"/>
</dbReference>
<reference evidence="5 6" key="1">
    <citation type="journal article" date="2018" name="Sci. Rep.">
        <title>Comparative genomics provides insights into the lifestyle and reveals functional heterogeneity of dark septate endophytic fungi.</title>
        <authorList>
            <person name="Knapp D.G."/>
            <person name="Nemeth J.B."/>
            <person name="Barry K."/>
            <person name="Hainaut M."/>
            <person name="Henrissat B."/>
            <person name="Johnson J."/>
            <person name="Kuo A."/>
            <person name="Lim J.H.P."/>
            <person name="Lipzen A."/>
            <person name="Nolan M."/>
            <person name="Ohm R.A."/>
            <person name="Tamas L."/>
            <person name="Grigoriev I.V."/>
            <person name="Spatafora J.W."/>
            <person name="Nagy L.G."/>
            <person name="Kovacs G.M."/>
        </authorList>
    </citation>
    <scope>NUCLEOTIDE SEQUENCE [LARGE SCALE GENOMIC DNA]</scope>
    <source>
        <strain evidence="5 6">DSE2036</strain>
    </source>
</reference>
<dbReference type="Gene3D" id="2.130.10.10">
    <property type="entry name" value="YVTN repeat-like/Quinoprotein amine dehydrogenase"/>
    <property type="match status" value="1"/>
</dbReference>
<feature type="region of interest" description="Disordered" evidence="4">
    <location>
        <begin position="408"/>
        <end position="448"/>
    </location>
</feature>
<dbReference type="InterPro" id="IPR045159">
    <property type="entry name" value="DCAF7-like"/>
</dbReference>
<dbReference type="Pfam" id="PF00400">
    <property type="entry name" value="WD40"/>
    <property type="match status" value="3"/>
</dbReference>
<feature type="region of interest" description="Disordered" evidence="4">
    <location>
        <begin position="535"/>
        <end position="559"/>
    </location>
</feature>
<evidence type="ECO:0000313" key="5">
    <source>
        <dbReference type="EMBL" id="PVH91638.1"/>
    </source>
</evidence>
<proteinExistence type="predicted"/>
<evidence type="ECO:0000256" key="3">
    <source>
        <dbReference type="PROSITE-ProRule" id="PRU00221"/>
    </source>
</evidence>
<dbReference type="Proteomes" id="UP000244855">
    <property type="component" value="Unassembled WGS sequence"/>
</dbReference>
<dbReference type="SMART" id="SM00320">
    <property type="entry name" value="WD40"/>
    <property type="match status" value="4"/>
</dbReference>
<feature type="compositionally biased region" description="Pro residues" evidence="4">
    <location>
        <begin position="133"/>
        <end position="149"/>
    </location>
</feature>
<feature type="repeat" description="WD" evidence="3">
    <location>
        <begin position="606"/>
        <end position="640"/>
    </location>
</feature>
<gene>
    <name evidence="5" type="ORF">DM02DRAFT_677981</name>
</gene>
<evidence type="ECO:0000313" key="6">
    <source>
        <dbReference type="Proteomes" id="UP000244855"/>
    </source>
</evidence>
<feature type="compositionally biased region" description="Gly residues" evidence="4">
    <location>
        <begin position="543"/>
        <end position="552"/>
    </location>
</feature>
<feature type="repeat" description="WD" evidence="3">
    <location>
        <begin position="447"/>
        <end position="489"/>
    </location>
</feature>
<feature type="region of interest" description="Disordered" evidence="4">
    <location>
        <begin position="652"/>
        <end position="693"/>
    </location>
</feature>
<evidence type="ECO:0000256" key="2">
    <source>
        <dbReference type="ARBA" id="ARBA00022737"/>
    </source>
</evidence>
<dbReference type="InterPro" id="IPR019775">
    <property type="entry name" value="WD40_repeat_CS"/>
</dbReference>
<organism evidence="5 6">
    <name type="scientific">Periconia macrospinosa</name>
    <dbReference type="NCBI Taxonomy" id="97972"/>
    <lineage>
        <taxon>Eukaryota</taxon>
        <taxon>Fungi</taxon>
        <taxon>Dikarya</taxon>
        <taxon>Ascomycota</taxon>
        <taxon>Pezizomycotina</taxon>
        <taxon>Dothideomycetes</taxon>
        <taxon>Pleosporomycetidae</taxon>
        <taxon>Pleosporales</taxon>
        <taxon>Massarineae</taxon>
        <taxon>Periconiaceae</taxon>
        <taxon>Periconia</taxon>
    </lineage>
</organism>
<dbReference type="PROSITE" id="PS00678">
    <property type="entry name" value="WD_REPEATS_1"/>
    <property type="match status" value="2"/>
</dbReference>
<protein>
    <submittedName>
        <fullName evidence="5">WD40 repeat-like protein</fullName>
    </submittedName>
</protein>
<dbReference type="AlphaFoldDB" id="A0A2V1D0R8"/>
<dbReference type="OrthoDB" id="1284551at2759"/>
<feature type="compositionally biased region" description="Polar residues" evidence="4">
    <location>
        <begin position="108"/>
        <end position="132"/>
    </location>
</feature>
<dbReference type="EMBL" id="KZ805814">
    <property type="protein sequence ID" value="PVH91638.1"/>
    <property type="molecule type" value="Genomic_DNA"/>
</dbReference>
<dbReference type="InterPro" id="IPR036322">
    <property type="entry name" value="WD40_repeat_dom_sf"/>
</dbReference>
<sequence length="737" mass="77963">MPFHGNHHQNAAFTPSAALSSAAQALGSIGAPHGNLRVATSGTTSAGTDAFITSPTQSTNSPHSAHGQTAPPQASGLPPPPQHHHQHQPPQQQQSSAYDARRAPNLPPSMSQQPEHYSAPASSSNLNMNIHQNPPPPQPSQYSPAPPLPGSLQPGGAQHQQQQQQQRPAPAAAYTAPSAVPQINSNAQQYTLPTRSNTNQSQPPQSQQQQQAQPTSHSYSRSSPAGLGPDQKYIPFSNTPENPKYTAATPSQKYYPSTPSGAASNSPLGLADIRPRALSNMTEDAMGTSSIFNDTDRVPSNSNYVTPWPAYAFDWCKWNVHGGNSAGKMAVGSFLEDTHNFIQILDTHLTPQEVSTPGAPQYGLEYTRVAEATCSYPVTRILWEPPSSQKQSTDLLATSGDHLRLWSLPQSTGSTASNTISRSSSVNTREPPPQKLTPLALLSNSKTPEHTAPLTSLDWNTMSPKLIITSSIDTTCTIWDIPTLTAKTQLIAHDKEVFDVRFCAGSVDVFVSCGADGSVRMFDLRSLEHSTIIYEPSEKQPGGDKGSPGGGRMSPTKAQQTMSYAPPLLRLSASPHDSHLLATFAADSNLIRILDVRQPGQALLELCGHSAPLNSIEWNPSRRGMLASGADDSLVLIWDLLHSQNGAVINGDAAGSAAQPPTPASAHPANGGSAQGGNAAATSSGTGGTMGRKGPYQSWRCEYEVGNISWAPQSALTGSGGEWLGVCGGKGIWGVKL</sequence>
<dbReference type="PROSITE" id="PS50294">
    <property type="entry name" value="WD_REPEATS_REGION"/>
    <property type="match status" value="1"/>
</dbReference>
<feature type="compositionally biased region" description="Low complexity" evidence="4">
    <location>
        <begin position="200"/>
        <end position="216"/>
    </location>
</feature>
<keyword evidence="6" id="KW-1185">Reference proteome</keyword>
<keyword evidence="2" id="KW-0677">Repeat</keyword>
<dbReference type="SUPFAM" id="SSF50978">
    <property type="entry name" value="WD40 repeat-like"/>
    <property type="match status" value="1"/>
</dbReference>
<dbReference type="PANTHER" id="PTHR19919">
    <property type="entry name" value="WD REPEAT CONTAINING PROTEIN"/>
    <property type="match status" value="1"/>
</dbReference>